<keyword evidence="2" id="KW-0812">Transmembrane</keyword>
<accession>A0AB74H1J2</accession>
<dbReference type="AlphaFoldDB" id="A0AB74H1J2"/>
<evidence type="ECO:0000313" key="4">
    <source>
        <dbReference type="Proteomes" id="UP000254141"/>
    </source>
</evidence>
<feature type="transmembrane region" description="Helical" evidence="2">
    <location>
        <begin position="100"/>
        <end position="122"/>
    </location>
</feature>
<dbReference type="RefSeq" id="WP_096903709.1">
    <property type="nucleotide sequence ID" value="NZ_CP056830.1"/>
</dbReference>
<keyword evidence="2" id="KW-1133">Transmembrane helix</keyword>
<evidence type="ECO:0000256" key="1">
    <source>
        <dbReference type="SAM" id="MobiDB-lite"/>
    </source>
</evidence>
<gene>
    <name evidence="3" type="ORF">NCTC5051_05285</name>
</gene>
<comment type="caution">
    <text evidence="3">The sequence shown here is derived from an EMBL/GenBank/DDBJ whole genome shotgun (WGS) entry which is preliminary data.</text>
</comment>
<keyword evidence="2" id="KW-0472">Membrane</keyword>
<sequence length="283" mass="31930">MNTIILAVALISGYLYVTRSVSARYKFKRSEGWDAYFYVAAWGVLFTLAAWLLCSFISVLGIFRWVYSFLLSHGFIEANTIKRVFPLSPAEQFKFADFKFAVFGVTSMFLAWAAGHGMRWYVCSSTDRRIDALVKAVHHDPLESLLIEAAVRKMPVIITLGSRKFYVGIVDCPQFEHGKTDYLQMLPLLSGYRDKDNLTVNVTTNYKRHYMDSGILGGASDGQVTLADFRTLVPRDEIEGISFFDTDTYSQFKAKEESDKVGSAALSPSFVPRKSDNLPPQQQ</sequence>
<evidence type="ECO:0000256" key="2">
    <source>
        <dbReference type="SAM" id="Phobius"/>
    </source>
</evidence>
<feature type="transmembrane region" description="Helical" evidence="2">
    <location>
        <begin position="36"/>
        <end position="63"/>
    </location>
</feature>
<name>A0AB74H1J2_KLEPN</name>
<dbReference type="EMBL" id="UGLU01000001">
    <property type="protein sequence ID" value="STU54170.1"/>
    <property type="molecule type" value="Genomic_DNA"/>
</dbReference>
<evidence type="ECO:0000313" key="3">
    <source>
        <dbReference type="EMBL" id="STU54170.1"/>
    </source>
</evidence>
<feature type="region of interest" description="Disordered" evidence="1">
    <location>
        <begin position="255"/>
        <end position="283"/>
    </location>
</feature>
<organism evidence="3 4">
    <name type="scientific">Klebsiella pneumoniae</name>
    <dbReference type="NCBI Taxonomy" id="573"/>
    <lineage>
        <taxon>Bacteria</taxon>
        <taxon>Pseudomonadati</taxon>
        <taxon>Pseudomonadota</taxon>
        <taxon>Gammaproteobacteria</taxon>
        <taxon>Enterobacterales</taxon>
        <taxon>Enterobacteriaceae</taxon>
        <taxon>Klebsiella/Raoultella group</taxon>
        <taxon>Klebsiella</taxon>
        <taxon>Klebsiella pneumoniae complex</taxon>
    </lineage>
</organism>
<proteinExistence type="predicted"/>
<reference evidence="3 4" key="1">
    <citation type="submission" date="2018-06" db="EMBL/GenBank/DDBJ databases">
        <authorList>
            <consortium name="Pathogen Informatics"/>
            <person name="Doyle S."/>
        </authorList>
    </citation>
    <scope>NUCLEOTIDE SEQUENCE [LARGE SCALE GENOMIC DNA]</scope>
    <source>
        <strain evidence="3 4">NCTC5051</strain>
    </source>
</reference>
<protein>
    <submittedName>
        <fullName evidence="3">Uncharacterized protein</fullName>
    </submittedName>
</protein>
<dbReference type="Proteomes" id="UP000254141">
    <property type="component" value="Unassembled WGS sequence"/>
</dbReference>